<protein>
    <submittedName>
        <fullName evidence="2">Copine family protein 2</fullName>
    </submittedName>
</protein>
<evidence type="ECO:0000313" key="3">
    <source>
        <dbReference type="Proteomes" id="UP000054359"/>
    </source>
</evidence>
<accession>A0A087SZC5</accession>
<dbReference type="Proteomes" id="UP000054359">
    <property type="component" value="Unassembled WGS sequence"/>
</dbReference>
<dbReference type="OrthoDB" id="5855668at2759"/>
<dbReference type="GO" id="GO:0016567">
    <property type="term" value="P:protein ubiquitination"/>
    <property type="evidence" value="ECO:0007669"/>
    <property type="project" value="TreeGrafter"/>
</dbReference>
<dbReference type="OMA" id="ADEMNPY"/>
<dbReference type="Pfam" id="PF07002">
    <property type="entry name" value="Copine"/>
    <property type="match status" value="1"/>
</dbReference>
<gene>
    <name evidence="2" type="ORF">X975_11320</name>
</gene>
<dbReference type="GO" id="GO:0005634">
    <property type="term" value="C:nucleus"/>
    <property type="evidence" value="ECO:0007669"/>
    <property type="project" value="TreeGrafter"/>
</dbReference>
<evidence type="ECO:0000313" key="2">
    <source>
        <dbReference type="EMBL" id="KFM58214.1"/>
    </source>
</evidence>
<dbReference type="SUPFAM" id="SSF53300">
    <property type="entry name" value="vWA-like"/>
    <property type="match status" value="1"/>
</dbReference>
<dbReference type="AlphaFoldDB" id="A0A087SZC5"/>
<name>A0A087SZC5_STEMI</name>
<dbReference type="EMBL" id="KK112657">
    <property type="protein sequence ID" value="KFM58214.1"/>
    <property type="molecule type" value="Genomic_DNA"/>
</dbReference>
<dbReference type="STRING" id="407821.A0A087SZC5"/>
<dbReference type="GO" id="GO:0004842">
    <property type="term" value="F:ubiquitin-protein transferase activity"/>
    <property type="evidence" value="ECO:0007669"/>
    <property type="project" value="TreeGrafter"/>
</dbReference>
<dbReference type="GO" id="GO:0032991">
    <property type="term" value="C:protein-containing complex"/>
    <property type="evidence" value="ECO:0007669"/>
    <property type="project" value="UniProtKB-ARBA"/>
</dbReference>
<sequence>MLAPALSPFLHNQPIHAYGFGDVRTKDYDVFPLRPSGSTCPDIADVLDAYNHSARRVQRSGPTSLAPIIRRATDLVKRTQVFHILLIITDGQMRPEDTPTRHALVQASKCALSIVAVGVGDGPWRALEEWDERVPDRLFDNFHFVNYHRVVRSARNAEAALALHSLMEIPDQYQTIIRLGYLEKF</sequence>
<dbReference type="InterPro" id="IPR010734">
    <property type="entry name" value="Copine_C"/>
</dbReference>
<keyword evidence="3" id="KW-1185">Reference proteome</keyword>
<dbReference type="PANTHER" id="PTHR45751">
    <property type="entry name" value="COPINE FAMILY PROTEIN 1"/>
    <property type="match status" value="1"/>
</dbReference>
<dbReference type="PANTHER" id="PTHR45751:SF53">
    <property type="entry name" value="VWFA DOMAIN-CONTAINING PROTEIN"/>
    <property type="match status" value="1"/>
</dbReference>
<dbReference type="InterPro" id="IPR052079">
    <property type="entry name" value="E3_ligase/Copine_domain"/>
</dbReference>
<evidence type="ECO:0000259" key="1">
    <source>
        <dbReference type="Pfam" id="PF07002"/>
    </source>
</evidence>
<dbReference type="InterPro" id="IPR036465">
    <property type="entry name" value="vWFA_dom_sf"/>
</dbReference>
<feature type="non-terminal residue" evidence="2">
    <location>
        <position position="185"/>
    </location>
</feature>
<reference evidence="2 3" key="1">
    <citation type="submission" date="2013-11" db="EMBL/GenBank/DDBJ databases">
        <title>Genome sequencing of Stegodyphus mimosarum.</title>
        <authorList>
            <person name="Bechsgaard J."/>
        </authorList>
    </citation>
    <scope>NUCLEOTIDE SEQUENCE [LARGE SCALE GENOMIC DNA]</scope>
</reference>
<proteinExistence type="predicted"/>
<feature type="domain" description="Copine C-terminal" evidence="1">
    <location>
        <begin position="5"/>
        <end position="182"/>
    </location>
</feature>
<organism evidence="2 3">
    <name type="scientific">Stegodyphus mimosarum</name>
    <name type="common">African social velvet spider</name>
    <dbReference type="NCBI Taxonomy" id="407821"/>
    <lineage>
        <taxon>Eukaryota</taxon>
        <taxon>Metazoa</taxon>
        <taxon>Ecdysozoa</taxon>
        <taxon>Arthropoda</taxon>
        <taxon>Chelicerata</taxon>
        <taxon>Arachnida</taxon>
        <taxon>Araneae</taxon>
        <taxon>Araneomorphae</taxon>
        <taxon>Entelegynae</taxon>
        <taxon>Eresoidea</taxon>
        <taxon>Eresidae</taxon>
        <taxon>Stegodyphus</taxon>
    </lineage>
</organism>